<protein>
    <submittedName>
        <fullName evidence="1">Uncharacterized protein</fullName>
    </submittedName>
</protein>
<evidence type="ECO:0000313" key="2">
    <source>
        <dbReference type="Proteomes" id="UP001254488"/>
    </source>
</evidence>
<keyword evidence="2" id="KW-1185">Reference proteome</keyword>
<accession>A0ABU2YA28</accession>
<organism evidence="1 2">
    <name type="scientific">Patiriisocius hiemis</name>
    <dbReference type="NCBI Taxonomy" id="3075604"/>
    <lineage>
        <taxon>Bacteria</taxon>
        <taxon>Pseudomonadati</taxon>
        <taxon>Bacteroidota</taxon>
        <taxon>Flavobacteriia</taxon>
        <taxon>Flavobacteriales</taxon>
        <taxon>Flavobacteriaceae</taxon>
        <taxon>Patiriisocius</taxon>
    </lineage>
</organism>
<evidence type="ECO:0000313" key="1">
    <source>
        <dbReference type="EMBL" id="MDT0555050.1"/>
    </source>
</evidence>
<reference evidence="1 2" key="1">
    <citation type="submission" date="2023-09" db="EMBL/GenBank/DDBJ databases">
        <authorList>
            <person name="Rey-Velasco X."/>
        </authorList>
    </citation>
    <scope>NUCLEOTIDE SEQUENCE [LARGE SCALE GENOMIC DNA]</scope>
    <source>
        <strain evidence="1 2">W242</strain>
    </source>
</reference>
<dbReference type="EMBL" id="JAVRHZ010000001">
    <property type="protein sequence ID" value="MDT0555050.1"/>
    <property type="molecule type" value="Genomic_DNA"/>
</dbReference>
<dbReference type="Proteomes" id="UP001254488">
    <property type="component" value="Unassembled WGS sequence"/>
</dbReference>
<sequence length="237" mass="27422">MEFNGGAIIIGSLLWDNEPKRLKWRKLYLASSENLIPIKARIRYGRESSSRRYTHTMILSNHPKTEFGNAYILPFKETLKNARNLESQAFAMASAEGLWKKSGPSLNKNWGTVGLLINPNLANSRNLEIIKERWGKIYAEYNFNPSDYTIEKEPELIDKNGFLKIEWTDELNEFDFLIATLTVPNPKSLLNEQIIAEKINETGYDEYFLNNYKNGIKTFQDEEIIKRLNKKPVANNV</sequence>
<name>A0ABU2YA28_9FLAO</name>
<gene>
    <name evidence="1" type="ORF">RM538_03480</name>
</gene>
<comment type="caution">
    <text evidence="1">The sequence shown here is derived from an EMBL/GenBank/DDBJ whole genome shotgun (WGS) entry which is preliminary data.</text>
</comment>
<dbReference type="RefSeq" id="WP_311332002.1">
    <property type="nucleotide sequence ID" value="NZ_JAVRHZ010000001.1"/>
</dbReference>
<proteinExistence type="predicted"/>